<dbReference type="PANTHER" id="PTHR10465:SF0">
    <property type="entry name" value="SARCALUMENIN"/>
    <property type="match status" value="1"/>
</dbReference>
<dbReference type="InterPro" id="IPR027094">
    <property type="entry name" value="Mitofusin_fam"/>
</dbReference>
<dbReference type="STRING" id="1328314.Achr_6170"/>
<feature type="coiled-coil region" evidence="6">
    <location>
        <begin position="711"/>
        <end position="745"/>
    </location>
</feature>
<dbReference type="SUPFAM" id="SSF52540">
    <property type="entry name" value="P-loop containing nucleoside triphosphate hydrolases"/>
    <property type="match status" value="1"/>
</dbReference>
<keyword evidence="4" id="KW-0342">GTP-binding</keyword>
<evidence type="ECO:0000256" key="5">
    <source>
        <dbReference type="ARBA" id="ARBA00023136"/>
    </source>
</evidence>
<dbReference type="RefSeq" id="WP_039801765.1">
    <property type="nucleotide sequence ID" value="NZ_CP010415.1"/>
</dbReference>
<reference evidence="8 9" key="1">
    <citation type="journal article" date="2015" name="PLoS ONE">
        <title>Azotobacter Genomes: The Genome of Azotobacter chroococcum NCIMB 8003 (ATCC 4412).</title>
        <authorList>
            <person name="Robson R.L."/>
            <person name="Jones R."/>
            <person name="Robson R.M."/>
            <person name="Schwartz A."/>
            <person name="Richardson T.H."/>
        </authorList>
    </citation>
    <scope>NUCLEOTIDE SEQUENCE [LARGE SCALE GENOMIC DNA]</scope>
    <source>
        <strain evidence="8 9">NCIMB 8003</strain>
    </source>
</reference>
<sequence length="747" mass="83408">MNYQALVAFSESLHALADSNQDLFAREIEQFKRMNGIDEPQQLAQACQALQDQSRLMNIGIVGRVKAGKSSLLNALVFNGEPILPKAATPMTAALTTITWGEVFQAKVEFYSETDIAAIKFKSDQFEQRLAARKRECLEELVKRRSTQANGAPIDMEQLTLMADKKALSELQREEGLFAAHDQYQRMKNSGVNAATLHLQSEIQAGTPKELADRLHNYVGANGTFMPFTKTVHVAMPLEALRDICIIDTPGMNDPVQSREERTVELLKTCDVVFIVSPAGQFLNEQDLEVMGRITQKEGIQELVLVASQIDTQLYGSEKRARLGDAVNAIRAQLSARAQSTLTDLKLSSPEVGSVFDNLIGSVHRNLLHSSGLCHSLNRRFESPESWDSNEQQTWENLTTDYPDYFTRDNQELSLGSLDSLANIGAIQDVLAQVREKKAEITREKITSLIVRKQKNLEAFKALIINLARNQIIQIQNANIDKLDEQLVSLESKRLDLSLALDPSFKYTMSEYRQKLREEMRTVASQLLRESQAGIKAAESSFSETITIENDGLGSWLARKLWGGGTTEKTVVRAKIITSQVVSAIHEFMNDIQDELGSKVENFHHRLDEKLCKTLTPKIREVLEQDANGQMVRHAVVSVIQSIPDDDFALSIPLPDSLKSSGTLKGYEAERFKDAADDFIGSLGSKVKSKISSFINDVERRTPATISDSFVNEIQRRINALKDQVDNAAQTIDRLERLARKAAEVTL</sequence>
<evidence type="ECO:0000256" key="2">
    <source>
        <dbReference type="ARBA" id="ARBA00022741"/>
    </source>
</evidence>
<dbReference type="Proteomes" id="UP000068210">
    <property type="component" value="Chromosome"/>
</dbReference>
<dbReference type="KEGG" id="acx:Achr_6170"/>
<dbReference type="HOGENOM" id="CLU_020256_0_0_6"/>
<dbReference type="GO" id="GO:0005525">
    <property type="term" value="F:GTP binding"/>
    <property type="evidence" value="ECO:0007669"/>
    <property type="project" value="UniProtKB-KW"/>
</dbReference>
<feature type="coiled-coil region" evidence="6">
    <location>
        <begin position="473"/>
        <end position="500"/>
    </location>
</feature>
<evidence type="ECO:0000256" key="6">
    <source>
        <dbReference type="SAM" id="Coils"/>
    </source>
</evidence>
<keyword evidence="6" id="KW-0175">Coiled coil</keyword>
<evidence type="ECO:0000256" key="1">
    <source>
        <dbReference type="ARBA" id="ARBA00004370"/>
    </source>
</evidence>
<dbReference type="InterPro" id="IPR027417">
    <property type="entry name" value="P-loop_NTPase"/>
</dbReference>
<dbReference type="GO" id="GO:0016020">
    <property type="term" value="C:membrane"/>
    <property type="evidence" value="ECO:0007669"/>
    <property type="project" value="UniProtKB-SubCell"/>
</dbReference>
<comment type="subcellular location">
    <subcellularLocation>
        <location evidence="1">Membrane</location>
    </subcellularLocation>
</comment>
<dbReference type="AlphaFoldDB" id="A0A0C4WJR2"/>
<dbReference type="Gene3D" id="3.40.50.300">
    <property type="entry name" value="P-loop containing nucleotide triphosphate hydrolases"/>
    <property type="match status" value="1"/>
</dbReference>
<evidence type="ECO:0000256" key="3">
    <source>
        <dbReference type="ARBA" id="ARBA00022801"/>
    </source>
</evidence>
<dbReference type="GO" id="GO:0003924">
    <property type="term" value="F:GTPase activity"/>
    <property type="evidence" value="ECO:0007669"/>
    <property type="project" value="InterPro"/>
</dbReference>
<feature type="domain" description="Dynamin N-terminal" evidence="7">
    <location>
        <begin position="59"/>
        <end position="301"/>
    </location>
</feature>
<accession>A0A0C4WJR2</accession>
<dbReference type="PANTHER" id="PTHR10465">
    <property type="entry name" value="TRANSMEMBRANE GTPASE FZO1"/>
    <property type="match status" value="1"/>
</dbReference>
<evidence type="ECO:0000259" key="7">
    <source>
        <dbReference type="Pfam" id="PF00350"/>
    </source>
</evidence>
<dbReference type="Pfam" id="PF00350">
    <property type="entry name" value="Dynamin_N"/>
    <property type="match status" value="1"/>
</dbReference>
<keyword evidence="3 8" id="KW-0378">Hydrolase</keyword>
<dbReference type="EMBL" id="CP010415">
    <property type="protein sequence ID" value="AJE20116.1"/>
    <property type="molecule type" value="Genomic_DNA"/>
</dbReference>
<keyword evidence="9" id="KW-1185">Reference proteome</keyword>
<proteinExistence type="predicted"/>
<evidence type="ECO:0000313" key="9">
    <source>
        <dbReference type="Proteomes" id="UP000068210"/>
    </source>
</evidence>
<evidence type="ECO:0000313" key="8">
    <source>
        <dbReference type="EMBL" id="AJE20116.1"/>
    </source>
</evidence>
<name>A0A0C4WJR2_9GAMM</name>
<dbReference type="InterPro" id="IPR045063">
    <property type="entry name" value="Dynamin_N"/>
</dbReference>
<keyword evidence="2" id="KW-0547">Nucleotide-binding</keyword>
<evidence type="ECO:0000256" key="4">
    <source>
        <dbReference type="ARBA" id="ARBA00023134"/>
    </source>
</evidence>
<gene>
    <name evidence="8" type="ORF">Achr_6170</name>
</gene>
<keyword evidence="5" id="KW-0472">Membrane</keyword>
<protein>
    <submittedName>
        <fullName evidence="8">p-loop containing nucleotide triphosphate hydrolase</fullName>
    </submittedName>
</protein>
<organism evidence="8 9">
    <name type="scientific">Azotobacter chroococcum NCIMB 8003</name>
    <dbReference type="NCBI Taxonomy" id="1328314"/>
    <lineage>
        <taxon>Bacteria</taxon>
        <taxon>Pseudomonadati</taxon>
        <taxon>Pseudomonadota</taxon>
        <taxon>Gammaproteobacteria</taxon>
        <taxon>Pseudomonadales</taxon>
        <taxon>Pseudomonadaceae</taxon>
        <taxon>Azotobacter</taxon>
    </lineage>
</organism>